<dbReference type="InterPro" id="IPR014752">
    <property type="entry name" value="Arrestin-like_C"/>
</dbReference>
<organism evidence="1 2">
    <name type="scientific">Penicillium angulare</name>
    <dbReference type="NCBI Taxonomy" id="116970"/>
    <lineage>
        <taxon>Eukaryota</taxon>
        <taxon>Fungi</taxon>
        <taxon>Dikarya</taxon>
        <taxon>Ascomycota</taxon>
        <taxon>Pezizomycotina</taxon>
        <taxon>Eurotiomycetes</taxon>
        <taxon>Eurotiomycetidae</taxon>
        <taxon>Eurotiales</taxon>
        <taxon>Aspergillaceae</taxon>
        <taxon>Penicillium</taxon>
    </lineage>
</organism>
<reference evidence="1" key="1">
    <citation type="submission" date="2022-11" db="EMBL/GenBank/DDBJ databases">
        <authorList>
            <person name="Petersen C."/>
        </authorList>
    </citation>
    <scope>NUCLEOTIDE SEQUENCE</scope>
    <source>
        <strain evidence="1">IBT 30069</strain>
    </source>
</reference>
<evidence type="ECO:0000313" key="1">
    <source>
        <dbReference type="EMBL" id="KAJ5093355.1"/>
    </source>
</evidence>
<keyword evidence="2" id="KW-1185">Reference proteome</keyword>
<dbReference type="AlphaFoldDB" id="A0A9W9F4I8"/>
<dbReference type="Gene3D" id="2.60.40.640">
    <property type="match status" value="1"/>
</dbReference>
<accession>A0A9W9F4I8</accession>
<dbReference type="EMBL" id="JAPQKH010000006">
    <property type="protein sequence ID" value="KAJ5093355.1"/>
    <property type="molecule type" value="Genomic_DNA"/>
</dbReference>
<dbReference type="Proteomes" id="UP001149165">
    <property type="component" value="Unassembled WGS sequence"/>
</dbReference>
<evidence type="ECO:0000313" key="2">
    <source>
        <dbReference type="Proteomes" id="UP001149165"/>
    </source>
</evidence>
<sequence length="115" mass="12621">MLQSRSRLDISIQFDEDPDFPGYYTNGDLVKGTATLTVAEETHVESVEICIEAPGQVPPDCKKPSCSPVVLSIQTHEYFDAAKTIAMALLSEFPTASRLESVLKPMPKSLPKNHT</sequence>
<name>A0A9W9F4I8_9EURO</name>
<proteinExistence type="predicted"/>
<reference evidence="1" key="2">
    <citation type="journal article" date="2023" name="IMA Fungus">
        <title>Comparative genomic study of the Penicillium genus elucidates a diverse pangenome and 15 lateral gene transfer events.</title>
        <authorList>
            <person name="Petersen C."/>
            <person name="Sorensen T."/>
            <person name="Nielsen M.R."/>
            <person name="Sondergaard T.E."/>
            <person name="Sorensen J.L."/>
            <person name="Fitzpatrick D.A."/>
            <person name="Frisvad J.C."/>
            <person name="Nielsen K.L."/>
        </authorList>
    </citation>
    <scope>NUCLEOTIDE SEQUENCE</scope>
    <source>
        <strain evidence="1">IBT 30069</strain>
    </source>
</reference>
<protein>
    <submittedName>
        <fullName evidence="1">Uncharacterized protein</fullName>
    </submittedName>
</protein>
<gene>
    <name evidence="1" type="ORF">N7456_009216</name>
</gene>
<comment type="caution">
    <text evidence="1">The sequence shown here is derived from an EMBL/GenBank/DDBJ whole genome shotgun (WGS) entry which is preliminary data.</text>
</comment>